<dbReference type="EMBL" id="PDWN01000007">
    <property type="protein sequence ID" value="KAF1694715.1"/>
    <property type="molecule type" value="Genomic_DNA"/>
</dbReference>
<evidence type="ECO:0000313" key="2">
    <source>
        <dbReference type="EMBL" id="KAF1694715.1"/>
    </source>
</evidence>
<accession>A0ABQ6Z743</accession>
<reference evidence="2 3" key="1">
    <citation type="submission" date="2017-10" db="EMBL/GenBank/DDBJ databases">
        <title>Whole genome sequencing of members of genus Pseudoxanthomonas.</title>
        <authorList>
            <person name="Kumar S."/>
            <person name="Bansal K."/>
            <person name="Kaur A."/>
            <person name="Patil P."/>
            <person name="Sharma S."/>
            <person name="Patil P.B."/>
        </authorList>
    </citation>
    <scope>NUCLEOTIDE SEQUENCE [LARGE SCALE GENOMIC DNA]</scope>
    <source>
        <strain evidence="2 3">DSM 17801</strain>
    </source>
</reference>
<dbReference type="PANTHER" id="PTHR36932">
    <property type="entry name" value="CAPSULAR POLYSACCHARIDE BIOSYNTHESIS PROTEIN"/>
    <property type="match status" value="1"/>
</dbReference>
<gene>
    <name evidence="2" type="ORF">CSC65_08445</name>
</gene>
<dbReference type="Pfam" id="PF00501">
    <property type="entry name" value="AMP-binding"/>
    <property type="match status" value="1"/>
</dbReference>
<protein>
    <submittedName>
        <fullName evidence="2">Capsule biosynthesis protein CapK</fullName>
    </submittedName>
</protein>
<dbReference type="Proteomes" id="UP000788419">
    <property type="component" value="Unassembled WGS sequence"/>
</dbReference>
<keyword evidence="3" id="KW-1185">Reference proteome</keyword>
<organism evidence="2 3">
    <name type="scientific">Pseudoxanthomonas daejeonensis</name>
    <dbReference type="NCBI Taxonomy" id="266062"/>
    <lineage>
        <taxon>Bacteria</taxon>
        <taxon>Pseudomonadati</taxon>
        <taxon>Pseudomonadota</taxon>
        <taxon>Gammaproteobacteria</taxon>
        <taxon>Lysobacterales</taxon>
        <taxon>Lysobacteraceae</taxon>
        <taxon>Pseudoxanthomonas</taxon>
    </lineage>
</organism>
<name>A0ABQ6Z743_9GAMM</name>
<sequence length="449" mass="49205">MTAEPSDAERYPTLTDAGAAMLRRMREHPAAPIFRNTSGNRLLGPEVDELSRYERDLADARFEWAPSRQPEWLMASVAKTFAQVPYYRAQAMPESFTDIAPVDRGALAADIARFVPDTVSLDRLINFRTTGTTGHPLVLPSHPVVAARYLAHHKRALNRFGIELSNRGGQMGVMLLGMQRRCFTYVSVTPTMGESGLAKINLHPDDWRDPSDRARYIDQMQPEVIAGDPISFAALLELPVAHRPRALLSVSMALSQGLRRSLAERFDCAVLDLYSMNEAGPLAVYDDAAGGHVLLQPGMYIEILDPNGKTLPPGLTGEITLTGGFNFCLPLLRYRTGDHGALAMHGDCPMIVGLQGRRPVRFLTAAGQWINNIDLTHALAVLPLSRYQIHQATHGDVTLALPQSEIAQANEAETRLQAALGGRPITVVALDTEDKVRQYTSDMPGGDTP</sequence>
<evidence type="ECO:0000259" key="1">
    <source>
        <dbReference type="Pfam" id="PF00501"/>
    </source>
</evidence>
<dbReference type="Gene3D" id="3.40.50.12780">
    <property type="entry name" value="N-terminal domain of ligase-like"/>
    <property type="match status" value="1"/>
</dbReference>
<dbReference type="SUPFAM" id="SSF56801">
    <property type="entry name" value="Acetyl-CoA synthetase-like"/>
    <property type="match status" value="1"/>
</dbReference>
<proteinExistence type="predicted"/>
<dbReference type="InterPro" id="IPR000873">
    <property type="entry name" value="AMP-dep_synth/lig_dom"/>
</dbReference>
<dbReference type="InterPro" id="IPR042099">
    <property type="entry name" value="ANL_N_sf"/>
</dbReference>
<dbReference type="RefSeq" id="WP_202922856.1">
    <property type="nucleotide sequence ID" value="NZ_PDWN01000007.1"/>
</dbReference>
<feature type="domain" description="AMP-dependent synthetase/ligase" evidence="1">
    <location>
        <begin position="201"/>
        <end position="323"/>
    </location>
</feature>
<dbReference type="PANTHER" id="PTHR36932:SF1">
    <property type="entry name" value="CAPSULAR POLYSACCHARIDE BIOSYNTHESIS PROTEIN"/>
    <property type="match status" value="1"/>
</dbReference>
<dbReference type="InterPro" id="IPR053158">
    <property type="entry name" value="CapK_Type1_Caps_Biosynth"/>
</dbReference>
<comment type="caution">
    <text evidence="2">The sequence shown here is derived from an EMBL/GenBank/DDBJ whole genome shotgun (WGS) entry which is preliminary data.</text>
</comment>
<evidence type="ECO:0000313" key="3">
    <source>
        <dbReference type="Proteomes" id="UP000788419"/>
    </source>
</evidence>